<accession>A0A835SCQ2</accession>
<feature type="region of interest" description="Disordered" evidence="1">
    <location>
        <begin position="123"/>
        <end position="157"/>
    </location>
</feature>
<dbReference type="AlphaFoldDB" id="A0A835SCQ2"/>
<dbReference type="Proteomes" id="UP000639772">
    <property type="component" value="Chromosome 1"/>
</dbReference>
<feature type="compositionally biased region" description="Low complexity" evidence="1">
    <location>
        <begin position="79"/>
        <end position="90"/>
    </location>
</feature>
<evidence type="ECO:0000313" key="3">
    <source>
        <dbReference type="Proteomes" id="UP000639772"/>
    </source>
</evidence>
<organism evidence="2 3">
    <name type="scientific">Vanilla planifolia</name>
    <name type="common">Vanilla</name>
    <dbReference type="NCBI Taxonomy" id="51239"/>
    <lineage>
        <taxon>Eukaryota</taxon>
        <taxon>Viridiplantae</taxon>
        <taxon>Streptophyta</taxon>
        <taxon>Embryophyta</taxon>
        <taxon>Tracheophyta</taxon>
        <taxon>Spermatophyta</taxon>
        <taxon>Magnoliopsida</taxon>
        <taxon>Liliopsida</taxon>
        <taxon>Asparagales</taxon>
        <taxon>Orchidaceae</taxon>
        <taxon>Vanilloideae</taxon>
        <taxon>Vanilleae</taxon>
        <taxon>Vanilla</taxon>
    </lineage>
</organism>
<proteinExistence type="predicted"/>
<feature type="region of interest" description="Disordered" evidence="1">
    <location>
        <begin position="79"/>
        <end position="104"/>
    </location>
</feature>
<sequence length="239" mass="25376">MLDIILIASNNTCRVLGRSCKVRTMMRDVGVKAPGCVLGLIWERLEHVLGGDQSGISPGGLDLYPVRAYGKKIVHPLASPGLSPASSPPSDNDSRLQNGTASSIAERGGRRCRCQVHQLHAGEASDKCQREAEDHQRRRPPGKPLTTLGFDSHRPPQGHLVVQGGGGEYGDNRNGNRWRVGSATAAALPVRWEARNVNPAVADEGTIHCSGVEGIGRSSWVAQRMTGGARTTGGAALPE</sequence>
<feature type="compositionally biased region" description="Basic and acidic residues" evidence="1">
    <location>
        <begin position="123"/>
        <end position="136"/>
    </location>
</feature>
<dbReference type="EMBL" id="JADCNM010000001">
    <property type="protein sequence ID" value="KAG0503791.1"/>
    <property type="molecule type" value="Genomic_DNA"/>
</dbReference>
<comment type="caution">
    <text evidence="2">The sequence shown here is derived from an EMBL/GenBank/DDBJ whole genome shotgun (WGS) entry which is preliminary data.</text>
</comment>
<gene>
    <name evidence="2" type="ORF">HPP92_003863</name>
</gene>
<name>A0A835SCQ2_VANPL</name>
<protein>
    <submittedName>
        <fullName evidence="2">Uncharacterized protein</fullName>
    </submittedName>
</protein>
<evidence type="ECO:0000313" key="2">
    <source>
        <dbReference type="EMBL" id="KAG0503791.1"/>
    </source>
</evidence>
<reference evidence="2 3" key="1">
    <citation type="journal article" date="2020" name="Nat. Food">
        <title>A phased Vanilla planifolia genome enables genetic improvement of flavour and production.</title>
        <authorList>
            <person name="Hasing T."/>
            <person name="Tang H."/>
            <person name="Brym M."/>
            <person name="Khazi F."/>
            <person name="Huang T."/>
            <person name="Chambers A.H."/>
        </authorList>
    </citation>
    <scope>NUCLEOTIDE SEQUENCE [LARGE SCALE GENOMIC DNA]</scope>
    <source>
        <tissue evidence="2">Leaf</tissue>
    </source>
</reference>
<evidence type="ECO:0000256" key="1">
    <source>
        <dbReference type="SAM" id="MobiDB-lite"/>
    </source>
</evidence>